<feature type="signal peptide" evidence="4">
    <location>
        <begin position="1"/>
        <end position="19"/>
    </location>
</feature>
<dbReference type="STRING" id="245187.SAMN04488003_10929"/>
<evidence type="ECO:0000256" key="4">
    <source>
        <dbReference type="SAM" id="SignalP"/>
    </source>
</evidence>
<organism evidence="6 7">
    <name type="scientific">Loktanella fryxellensis</name>
    <dbReference type="NCBI Taxonomy" id="245187"/>
    <lineage>
        <taxon>Bacteria</taxon>
        <taxon>Pseudomonadati</taxon>
        <taxon>Pseudomonadota</taxon>
        <taxon>Alphaproteobacteria</taxon>
        <taxon>Rhodobacterales</taxon>
        <taxon>Roseobacteraceae</taxon>
        <taxon>Loktanella</taxon>
    </lineage>
</organism>
<keyword evidence="2 4" id="KW-0732">Signal</keyword>
<dbReference type="GO" id="GO:0015920">
    <property type="term" value="P:lipopolysaccharide transport"/>
    <property type="evidence" value="ECO:0007669"/>
    <property type="project" value="InterPro"/>
</dbReference>
<evidence type="ECO:0000313" key="7">
    <source>
        <dbReference type="Proteomes" id="UP000199585"/>
    </source>
</evidence>
<dbReference type="EMBL" id="FOCI01000009">
    <property type="protein sequence ID" value="SEN09478.1"/>
    <property type="molecule type" value="Genomic_DNA"/>
</dbReference>
<dbReference type="RefSeq" id="WP_089901761.1">
    <property type="nucleotide sequence ID" value="NZ_FOCI01000009.1"/>
</dbReference>
<dbReference type="Gene3D" id="2.60.450.10">
    <property type="entry name" value="Lipopolysaccharide (LPS) transport protein A like domain"/>
    <property type="match status" value="1"/>
</dbReference>
<dbReference type="Proteomes" id="UP000199585">
    <property type="component" value="Unassembled WGS sequence"/>
</dbReference>
<dbReference type="OrthoDB" id="9811926at2"/>
<dbReference type="GO" id="GO:0030288">
    <property type="term" value="C:outer membrane-bounded periplasmic space"/>
    <property type="evidence" value="ECO:0007669"/>
    <property type="project" value="TreeGrafter"/>
</dbReference>
<accession>A0A1H8DSE8</accession>
<dbReference type="InterPro" id="IPR014340">
    <property type="entry name" value="LptA"/>
</dbReference>
<proteinExistence type="predicted"/>
<dbReference type="Pfam" id="PF03968">
    <property type="entry name" value="LptD_N"/>
    <property type="match status" value="1"/>
</dbReference>
<dbReference type="GO" id="GO:0017089">
    <property type="term" value="F:glycolipid transfer activity"/>
    <property type="evidence" value="ECO:0007669"/>
    <property type="project" value="TreeGrafter"/>
</dbReference>
<dbReference type="NCBIfam" id="TIGR03002">
    <property type="entry name" value="outer_YhbN_LptA"/>
    <property type="match status" value="1"/>
</dbReference>
<keyword evidence="1" id="KW-0813">Transport</keyword>
<reference evidence="6 7" key="1">
    <citation type="submission" date="2016-10" db="EMBL/GenBank/DDBJ databases">
        <authorList>
            <person name="de Groot N.N."/>
        </authorList>
    </citation>
    <scope>NUCLEOTIDE SEQUENCE [LARGE SCALE GENOMIC DNA]</scope>
    <source>
        <strain evidence="6 7">DSM 16213</strain>
    </source>
</reference>
<evidence type="ECO:0000313" key="6">
    <source>
        <dbReference type="EMBL" id="SEN09478.1"/>
    </source>
</evidence>
<feature type="domain" description="Organic solvent tolerance-like N-terminal" evidence="5">
    <location>
        <begin position="37"/>
        <end position="142"/>
    </location>
</feature>
<keyword evidence="7" id="KW-1185">Reference proteome</keyword>
<evidence type="ECO:0000256" key="1">
    <source>
        <dbReference type="ARBA" id="ARBA00022448"/>
    </source>
</evidence>
<dbReference type="GO" id="GO:0009279">
    <property type="term" value="C:cell outer membrane"/>
    <property type="evidence" value="ECO:0007669"/>
    <property type="project" value="TreeGrafter"/>
</dbReference>
<protein>
    <submittedName>
        <fullName evidence="6">Lipopolysaccharide export system protein LptA</fullName>
    </submittedName>
</protein>
<evidence type="ECO:0000256" key="3">
    <source>
        <dbReference type="ARBA" id="ARBA00022764"/>
    </source>
</evidence>
<gene>
    <name evidence="6" type="ORF">SAMN04488003_10929</name>
</gene>
<feature type="chain" id="PRO_5011708997" evidence="4">
    <location>
        <begin position="20"/>
        <end position="160"/>
    </location>
</feature>
<evidence type="ECO:0000256" key="2">
    <source>
        <dbReference type="ARBA" id="ARBA00022729"/>
    </source>
</evidence>
<dbReference type="PANTHER" id="PTHR36504:SF1">
    <property type="entry name" value="LIPOPOLYSACCHARIDE EXPORT SYSTEM PROTEIN LPTA"/>
    <property type="match status" value="1"/>
</dbReference>
<sequence length="160" mass="16521">MLRRYLTAVLLLFAAPASAQTNIDLGGISADPNAPVEVTADNLNVDQETGSAVFSGNVVIGQGDLRLSAPQVQVTYSDATGDITRLQASGGVTFATPTEAAEAAEADYDLVAGTLTMTGDVLLTQGASALSAERMVVNLDTGTAQMTGRVRTVFRQDGNN</sequence>
<dbReference type="PANTHER" id="PTHR36504">
    <property type="entry name" value="LIPOPOLYSACCHARIDE EXPORT SYSTEM PROTEIN LPTA"/>
    <property type="match status" value="1"/>
</dbReference>
<evidence type="ECO:0000259" key="5">
    <source>
        <dbReference type="Pfam" id="PF03968"/>
    </source>
</evidence>
<name>A0A1H8DSE8_9RHOB</name>
<keyword evidence="3" id="KW-0574">Periplasm</keyword>
<dbReference type="InterPro" id="IPR052037">
    <property type="entry name" value="LPS_export_LptA"/>
</dbReference>
<dbReference type="AlphaFoldDB" id="A0A1H8DSE8"/>
<dbReference type="GO" id="GO:0001530">
    <property type="term" value="F:lipopolysaccharide binding"/>
    <property type="evidence" value="ECO:0007669"/>
    <property type="project" value="InterPro"/>
</dbReference>
<dbReference type="InterPro" id="IPR005653">
    <property type="entry name" value="OstA-like_N"/>
</dbReference>